<gene>
    <name evidence="1" type="ORF">EWB00_003552</name>
</gene>
<keyword evidence="2" id="KW-1185">Reference proteome</keyword>
<evidence type="ECO:0000313" key="1">
    <source>
        <dbReference type="EMBL" id="TNN12646.1"/>
    </source>
</evidence>
<dbReference type="Proteomes" id="UP000311919">
    <property type="component" value="Unassembled WGS sequence"/>
</dbReference>
<dbReference type="EMBL" id="SKCS01000216">
    <property type="protein sequence ID" value="TNN12646.1"/>
    <property type="molecule type" value="Genomic_DNA"/>
</dbReference>
<name>A0A4Z2D875_SCHJA</name>
<protein>
    <submittedName>
        <fullName evidence="1">Uncharacterized protein</fullName>
    </submittedName>
</protein>
<comment type="caution">
    <text evidence="1">The sequence shown here is derived from an EMBL/GenBank/DDBJ whole genome shotgun (WGS) entry which is preliminary data.</text>
</comment>
<proteinExistence type="predicted"/>
<reference evidence="1 2" key="1">
    <citation type="submission" date="2019-03" db="EMBL/GenBank/DDBJ databases">
        <title>An improved genome assembly of the fluke Schistosoma japonicum.</title>
        <authorList>
            <person name="Hu W."/>
            <person name="Luo F."/>
            <person name="Yin M."/>
            <person name="Mo X."/>
            <person name="Sun C."/>
            <person name="Wu Q."/>
            <person name="Zhu B."/>
            <person name="Xiang M."/>
            <person name="Wang J."/>
            <person name="Wang Y."/>
            <person name="Zhang T."/>
            <person name="Xu B."/>
            <person name="Zheng H."/>
            <person name="Feng Z."/>
        </authorList>
    </citation>
    <scope>NUCLEOTIDE SEQUENCE [LARGE SCALE GENOMIC DNA]</scope>
    <source>
        <strain evidence="1">HuSjv2</strain>
        <tissue evidence="1">Worms</tissue>
    </source>
</reference>
<sequence>MIKESIPKPLPPTRIARLEQLILNKKTYLLQQEKFTNYILNSYGFYKEQEKLPFDIWNMDNQAILHLYRAGIKHRRQFHVRSAKYTRWRTKSVRKSAKRTSYAYKPQSENIGISSTKPEITDQTVSSTNIEPIKRIQSLAESVRDESISLDEVQPELHSISQEMVNRIIDGSEEKSSKFMEILEQQQQVVDPDDEVKSNLLDSNYVEQISRQSSVLSEISAKELAEAFLNNLTDNVSVYLEDILDDLLQNDNNRGLHFETK</sequence>
<accession>A0A4Z2D875</accession>
<organism evidence="1 2">
    <name type="scientific">Schistosoma japonicum</name>
    <name type="common">Blood fluke</name>
    <dbReference type="NCBI Taxonomy" id="6182"/>
    <lineage>
        <taxon>Eukaryota</taxon>
        <taxon>Metazoa</taxon>
        <taxon>Spiralia</taxon>
        <taxon>Lophotrochozoa</taxon>
        <taxon>Platyhelminthes</taxon>
        <taxon>Trematoda</taxon>
        <taxon>Digenea</taxon>
        <taxon>Strigeidida</taxon>
        <taxon>Schistosomatoidea</taxon>
        <taxon>Schistosomatidae</taxon>
        <taxon>Schistosoma</taxon>
    </lineage>
</organism>
<evidence type="ECO:0000313" key="2">
    <source>
        <dbReference type="Proteomes" id="UP000311919"/>
    </source>
</evidence>
<dbReference type="OrthoDB" id="6236561at2759"/>
<dbReference type="AlphaFoldDB" id="A0A4Z2D875"/>